<dbReference type="EMBL" id="JPVP01000053">
    <property type="protein sequence ID" value="KGR85843.1"/>
    <property type="molecule type" value="Genomic_DNA"/>
</dbReference>
<reference evidence="2 3" key="1">
    <citation type="submission" date="2014-02" db="EMBL/GenBank/DDBJ databases">
        <title>Draft genome sequence of Lysinibacillus odysseyi NBRC 100172.</title>
        <authorList>
            <person name="Zhang F."/>
            <person name="Wang G."/>
            <person name="Zhang L."/>
        </authorList>
    </citation>
    <scope>NUCLEOTIDE SEQUENCE [LARGE SCALE GENOMIC DNA]</scope>
    <source>
        <strain evidence="2 3">NBRC 100172</strain>
    </source>
</reference>
<dbReference type="AlphaFoldDB" id="A0A0A3ISK9"/>
<keyword evidence="1" id="KW-1133">Transmembrane helix</keyword>
<proteinExistence type="predicted"/>
<gene>
    <name evidence="2" type="ORF">CD32_08350</name>
</gene>
<evidence type="ECO:0000256" key="1">
    <source>
        <dbReference type="SAM" id="Phobius"/>
    </source>
</evidence>
<keyword evidence="1" id="KW-0812">Transmembrane</keyword>
<dbReference type="STRING" id="1220589.CD32_08350"/>
<dbReference type="Proteomes" id="UP000030437">
    <property type="component" value="Unassembled WGS sequence"/>
</dbReference>
<keyword evidence="1" id="KW-0472">Membrane</keyword>
<accession>A0A0A3ISK9</accession>
<protein>
    <submittedName>
        <fullName evidence="2">Uncharacterized protein</fullName>
    </submittedName>
</protein>
<organism evidence="2 3">
    <name type="scientific">Lysinibacillus odysseyi 34hs-1 = NBRC 100172</name>
    <dbReference type="NCBI Taxonomy" id="1220589"/>
    <lineage>
        <taxon>Bacteria</taxon>
        <taxon>Bacillati</taxon>
        <taxon>Bacillota</taxon>
        <taxon>Bacilli</taxon>
        <taxon>Bacillales</taxon>
        <taxon>Bacillaceae</taxon>
        <taxon>Lysinibacillus</taxon>
    </lineage>
</organism>
<keyword evidence="3" id="KW-1185">Reference proteome</keyword>
<sequence>MQNGRDIVFKLGEKNGKVRWKIRDNLLVKELAMQREDGSIFLFCIFYTVLLKMLYIKNDFYSRSKEIGRGDITFIGNKR</sequence>
<feature type="transmembrane region" description="Helical" evidence="1">
    <location>
        <begin position="38"/>
        <end position="55"/>
    </location>
</feature>
<comment type="caution">
    <text evidence="2">The sequence shown here is derived from an EMBL/GenBank/DDBJ whole genome shotgun (WGS) entry which is preliminary data.</text>
</comment>
<evidence type="ECO:0000313" key="3">
    <source>
        <dbReference type="Proteomes" id="UP000030437"/>
    </source>
</evidence>
<name>A0A0A3ISK9_9BACI</name>
<evidence type="ECO:0000313" key="2">
    <source>
        <dbReference type="EMBL" id="KGR85843.1"/>
    </source>
</evidence>